<comment type="caution">
    <text evidence="4">The sequence shown here is derived from an EMBL/GenBank/DDBJ whole genome shotgun (WGS) entry which is preliminary data.</text>
</comment>
<feature type="domain" description="X8" evidence="3">
    <location>
        <begin position="37"/>
        <end position="120"/>
    </location>
</feature>
<protein>
    <submittedName>
        <fullName evidence="4">X8 domain</fullName>
    </submittedName>
</protein>
<sequence length="121" mass="13350">MAKIALPLSILSSLLLMLLLNSGGNSKFAHAEAPENKWCVAKPSSSNAELQNNIDYACQHVNCNIIEPGQRCYDPNTPSNHASVIMNLYYKTKGQQPINCNFRNSAVIVQTDPSYDDCKYA</sequence>
<evidence type="ECO:0000259" key="3">
    <source>
        <dbReference type="SMART" id="SM00768"/>
    </source>
</evidence>
<feature type="signal peptide" evidence="2">
    <location>
        <begin position="1"/>
        <end position="26"/>
    </location>
</feature>
<dbReference type="InterPro" id="IPR044788">
    <property type="entry name" value="X8_dom_prot"/>
</dbReference>
<dbReference type="EMBL" id="JBAMMX010000023">
    <property type="protein sequence ID" value="KAK6917216.1"/>
    <property type="molecule type" value="Genomic_DNA"/>
</dbReference>
<evidence type="ECO:0000313" key="5">
    <source>
        <dbReference type="Proteomes" id="UP001370490"/>
    </source>
</evidence>
<dbReference type="InterPro" id="IPR012946">
    <property type="entry name" value="X8"/>
</dbReference>
<dbReference type="Pfam" id="PF07983">
    <property type="entry name" value="X8"/>
    <property type="match status" value="1"/>
</dbReference>
<dbReference type="Gene3D" id="1.20.58.1040">
    <property type="match status" value="1"/>
</dbReference>
<dbReference type="PANTHER" id="PTHR31044:SF71">
    <property type="entry name" value="MAJOR POLLEN ALLERGEN OLE E 10-LIKE"/>
    <property type="match status" value="1"/>
</dbReference>
<dbReference type="GO" id="GO:0009506">
    <property type="term" value="C:plasmodesma"/>
    <property type="evidence" value="ECO:0007669"/>
    <property type="project" value="UniProtKB-ARBA"/>
</dbReference>
<evidence type="ECO:0000256" key="1">
    <source>
        <dbReference type="ARBA" id="ARBA00022729"/>
    </source>
</evidence>
<keyword evidence="5" id="KW-1185">Reference proteome</keyword>
<evidence type="ECO:0000256" key="2">
    <source>
        <dbReference type="SAM" id="SignalP"/>
    </source>
</evidence>
<feature type="chain" id="PRO_5042903248" evidence="2">
    <location>
        <begin position="27"/>
        <end position="121"/>
    </location>
</feature>
<reference evidence="4 5" key="1">
    <citation type="submission" date="2023-12" db="EMBL/GenBank/DDBJ databases">
        <title>A high-quality genome assembly for Dillenia turbinata (Dilleniales).</title>
        <authorList>
            <person name="Chanderbali A."/>
        </authorList>
    </citation>
    <scope>NUCLEOTIDE SEQUENCE [LARGE SCALE GENOMIC DNA]</scope>
    <source>
        <strain evidence="4">LSX21</strain>
        <tissue evidence="4">Leaf</tissue>
    </source>
</reference>
<keyword evidence="1 2" id="KW-0732">Signal</keyword>
<dbReference type="PANTHER" id="PTHR31044">
    <property type="entry name" value="BETA-1,3 GLUCANASE"/>
    <property type="match status" value="1"/>
</dbReference>
<proteinExistence type="predicted"/>
<evidence type="ECO:0000313" key="4">
    <source>
        <dbReference type="EMBL" id="KAK6917216.1"/>
    </source>
</evidence>
<dbReference type="Proteomes" id="UP001370490">
    <property type="component" value="Unassembled WGS sequence"/>
</dbReference>
<dbReference type="AlphaFoldDB" id="A0AAN8UTC1"/>
<accession>A0AAN8UTC1</accession>
<gene>
    <name evidence="4" type="ORF">RJ641_017967</name>
</gene>
<name>A0AAN8UTC1_9MAGN</name>
<dbReference type="SMART" id="SM00768">
    <property type="entry name" value="X8"/>
    <property type="match status" value="1"/>
</dbReference>
<organism evidence="4 5">
    <name type="scientific">Dillenia turbinata</name>
    <dbReference type="NCBI Taxonomy" id="194707"/>
    <lineage>
        <taxon>Eukaryota</taxon>
        <taxon>Viridiplantae</taxon>
        <taxon>Streptophyta</taxon>
        <taxon>Embryophyta</taxon>
        <taxon>Tracheophyta</taxon>
        <taxon>Spermatophyta</taxon>
        <taxon>Magnoliopsida</taxon>
        <taxon>eudicotyledons</taxon>
        <taxon>Gunneridae</taxon>
        <taxon>Pentapetalae</taxon>
        <taxon>Dilleniales</taxon>
        <taxon>Dilleniaceae</taxon>
        <taxon>Dillenia</taxon>
    </lineage>
</organism>